<evidence type="ECO:0000313" key="4">
    <source>
        <dbReference type="Proteomes" id="UP000250918"/>
    </source>
</evidence>
<comment type="caution">
    <text evidence="3">The sequence shown here is derived from an EMBL/GenBank/DDBJ whole genome shotgun (WGS) entry which is preliminary data.</text>
</comment>
<name>A0A855X4R1_9BACT</name>
<proteinExistence type="predicted"/>
<sequence>MRRIAATLVIMTLLTGVAMAKLHTETIEYKDGNVALEGFLAYDDTITGLRPGVLVVHEWKGLGNYEKSRAEQLANLGYVAFALDMYGKGIRPTTNEEAAAQAGIFYKDIPLMRSRANAGLEVLKRQPHVDTSRIAAIGYCFGGKTVLELARSGAAINGVVSFHGGLATPNPADARNIKCKILVCHGASDPNVPPDQVKAFEDEMTNANVDWQLIAYGGAVHGFTNPANGTDPSKGVAYNERADRRSWQAMRDFFAEIFK</sequence>
<evidence type="ECO:0000313" key="3">
    <source>
        <dbReference type="EMBL" id="PWB70527.1"/>
    </source>
</evidence>
<dbReference type="Proteomes" id="UP000250918">
    <property type="component" value="Unassembled WGS sequence"/>
</dbReference>
<dbReference type="PANTHER" id="PTHR22946">
    <property type="entry name" value="DIENELACTONE HYDROLASE DOMAIN-CONTAINING PROTEIN-RELATED"/>
    <property type="match status" value="1"/>
</dbReference>
<feature type="chain" id="PRO_5032523288" evidence="1">
    <location>
        <begin position="21"/>
        <end position="259"/>
    </location>
</feature>
<keyword evidence="3" id="KW-0378">Hydrolase</keyword>
<dbReference type="SUPFAM" id="SSF53474">
    <property type="entry name" value="alpha/beta-Hydrolases"/>
    <property type="match status" value="1"/>
</dbReference>
<evidence type="ECO:0000256" key="1">
    <source>
        <dbReference type="SAM" id="SignalP"/>
    </source>
</evidence>
<dbReference type="Pfam" id="PF01738">
    <property type="entry name" value="DLH"/>
    <property type="match status" value="1"/>
</dbReference>
<reference evidence="3 4" key="1">
    <citation type="journal article" date="2018" name="ISME J.">
        <title>A methanotrophic archaeon couples anaerobic oxidation of methane to Fe(III) reduction.</title>
        <authorList>
            <person name="Cai C."/>
            <person name="Leu A.O."/>
            <person name="Xie G.J."/>
            <person name="Guo J."/>
            <person name="Feng Y."/>
            <person name="Zhao J.X."/>
            <person name="Tyson G.W."/>
            <person name="Yuan Z."/>
            <person name="Hu S."/>
        </authorList>
    </citation>
    <scope>NUCLEOTIDE SEQUENCE [LARGE SCALE GENOMIC DNA]</scope>
    <source>
        <strain evidence="3">FeB_12</strain>
    </source>
</reference>
<protein>
    <submittedName>
        <fullName evidence="3">Dienelactone hydrolase</fullName>
    </submittedName>
</protein>
<dbReference type="PANTHER" id="PTHR22946:SF0">
    <property type="entry name" value="DIENELACTONE HYDROLASE DOMAIN-CONTAINING PROTEIN"/>
    <property type="match status" value="1"/>
</dbReference>
<dbReference type="InterPro" id="IPR029058">
    <property type="entry name" value="AB_hydrolase_fold"/>
</dbReference>
<organism evidence="3 4">
    <name type="scientific">candidate division GN15 bacterium</name>
    <dbReference type="NCBI Taxonomy" id="2072418"/>
    <lineage>
        <taxon>Bacteria</taxon>
        <taxon>candidate division GN15</taxon>
    </lineage>
</organism>
<feature type="domain" description="Dienelactone hydrolase" evidence="2">
    <location>
        <begin position="49"/>
        <end position="257"/>
    </location>
</feature>
<dbReference type="AlphaFoldDB" id="A0A855X4R1"/>
<feature type="signal peptide" evidence="1">
    <location>
        <begin position="1"/>
        <end position="20"/>
    </location>
</feature>
<keyword evidence="1" id="KW-0732">Signal</keyword>
<dbReference type="InterPro" id="IPR002925">
    <property type="entry name" value="Dienelactn_hydro"/>
</dbReference>
<dbReference type="EMBL" id="PQAP01000142">
    <property type="protein sequence ID" value="PWB70527.1"/>
    <property type="molecule type" value="Genomic_DNA"/>
</dbReference>
<dbReference type="Gene3D" id="3.40.50.1820">
    <property type="entry name" value="alpha/beta hydrolase"/>
    <property type="match status" value="1"/>
</dbReference>
<gene>
    <name evidence="3" type="ORF">C3F09_08990</name>
</gene>
<dbReference type="GO" id="GO:0016787">
    <property type="term" value="F:hydrolase activity"/>
    <property type="evidence" value="ECO:0007669"/>
    <property type="project" value="UniProtKB-KW"/>
</dbReference>
<evidence type="ECO:0000259" key="2">
    <source>
        <dbReference type="Pfam" id="PF01738"/>
    </source>
</evidence>
<accession>A0A855X4R1</accession>
<dbReference type="InterPro" id="IPR050261">
    <property type="entry name" value="FrsA_esterase"/>
</dbReference>